<evidence type="ECO:0000313" key="3">
    <source>
        <dbReference type="EMBL" id="CAB4835274.1"/>
    </source>
</evidence>
<dbReference type="InterPro" id="IPR013783">
    <property type="entry name" value="Ig-like_fold"/>
</dbReference>
<evidence type="ECO:0000256" key="1">
    <source>
        <dbReference type="SAM" id="Phobius"/>
    </source>
</evidence>
<sequence>MQSHPKSEPRRARGDQGVTFIEMLITIVLMTAVIASAAAAFSLTAKSAVSVNDRLKKSNDAQIITSFLTGDAASAGGYDQQNNPVDASIASPGVYVGISITDGFCDDAGSVLRLEWVERAIGTAPVRVAANYAVANGQLTRKSCRKSPASPGGPSTTETKAVLGRYIDSATVTCIQSCTTGRVSPTPVIVTLNVVAAVSPAPGSTTYRYSVSGFLRAGGNATFANSDVVPLIALGVPTNTAAADCPTTPRASGLAMAATAGSDPWTPKLTVFGISVINSNATNPACGPAVNLAGPSTAYGALNTLLLNPGMCTGCATGQTIPITEPIPDPYATVTPPTSRSCSGTGNPAPTTNNNLITFNPGVYKDVLQLAGGIDSQFVFGSSGDGIFYFCKGITLCSGVRFDAGQNGVLLYFAPNGQAANSMRQGSGSSCSGYQDIGMHLKGRPEWNNIVIWQGGASPAGQPSVRDVQIPSGENNLPAGLNSNIDGIVYAPQSQVEFYLPTNANSVGGWPATPIEGTVLGVVARNVVIDRVTRMRIGPGPQTTTAMTASPNPANVGQPVTLVARVQAVAPATGTPTGSVEFFDETADLGNAPLVNGVATLTVRSIRGGARPLTAVYSGDTLFASSVSPTLNQINNTVGSTTTLTSNPNPSGANQTTRLVATVAGPGPFATGNVAFYEGQTLLGVGPLAAAQAYLDIAFGAIGSHTLQAVFAGDVSYQGSASALYNHVVLESAVVTLTATPNPANVTRDVTLTATVTSQTPGLVTPTGTVTFMDGATQLGGGPAIINGLGTATIPVTFATSGVHNLTAIYSGDSIFAVATSSQVPVTANKVGSNTTLTSSPNSPALVGQAVTFTATVTSQLTDVTPYPTPTGTVTFRDGATTLGTSNLNNAGLATFTTSTLSSTSHTISAVYNANATYNTSTSANQTYVINGVAVTVTLTKNDNNITLGEQVDFVVSVDRTGGGTDPTSGSVTLYDNGVQIGFDNNIGSNHTSNFNSLTFGIGAHSIVAVYSGAVSNGVTYAPGQSTPAMTFTVSGYTTDLQLVTSKNPAGFGEAITFTATINETSPGTPTGTITFLDNGVVIGTANLNGSAVATFTTSSLTISTHPITATYPATGNFASDTSNTVSQVIRRLVAVTMTSDRNNPAGAGSTVIFTATVARTEGTGTPSGQVSFYVDGVVASTRTLVNGSITYSTAALSPGAHTIYAEYLGDNTFAPGISTTLGQSVGQYTPNVALTLSAGTNPSVWGQSITFRAAATGAGPTPSGNVTLYSNCGPSQISRGTANLNGSGIATFTTSSLPLGTSAMCVVYAGDTNYLGQQSNTMSQTVNQSGTAVTLTLAGGGSTSAVGQSVTFLADVNPTGNGSGIPTGTVTFTDNGVTVPGTFNVNGAGVASYVVTYNVTASHTITAQYNGNANFAASAIATFTLTMPPRGLTITANPNAGSGSNGQPSNADTVVFTFDQAITPTSVIANLTNAAPQNVRVRFCRNSGQETVLTVFTTTGGTPNCNSTTTVTLGTVDLGDTNTRYISSGNTVILTGTLSVNAANTQITLTITQTPSNSTFGTNTGNTTLTWTTNNGVTSPTGNVVAASVTESPAKRNF</sequence>
<accession>A0A6J7AQS7</accession>
<dbReference type="Gene3D" id="2.60.40.10">
    <property type="entry name" value="Immunoglobulins"/>
    <property type="match status" value="9"/>
</dbReference>
<evidence type="ECO:0000259" key="2">
    <source>
        <dbReference type="Pfam" id="PF16640"/>
    </source>
</evidence>
<feature type="domain" description="Bacterial Ig-like" evidence="2">
    <location>
        <begin position="644"/>
        <end position="725"/>
    </location>
</feature>
<feature type="domain" description="Bacterial Ig-like" evidence="2">
    <location>
        <begin position="1238"/>
        <end position="1328"/>
    </location>
</feature>
<feature type="transmembrane region" description="Helical" evidence="1">
    <location>
        <begin position="20"/>
        <end position="43"/>
    </location>
</feature>
<feature type="domain" description="Bacterial Ig-like" evidence="2">
    <location>
        <begin position="737"/>
        <end position="828"/>
    </location>
</feature>
<keyword evidence="1" id="KW-1133">Transmembrane helix</keyword>
<feature type="domain" description="Bacterial Ig-like" evidence="2">
    <location>
        <begin position="547"/>
        <end position="632"/>
    </location>
</feature>
<organism evidence="3">
    <name type="scientific">freshwater metagenome</name>
    <dbReference type="NCBI Taxonomy" id="449393"/>
    <lineage>
        <taxon>unclassified sequences</taxon>
        <taxon>metagenomes</taxon>
        <taxon>ecological metagenomes</taxon>
    </lineage>
</organism>
<protein>
    <submittedName>
        <fullName evidence="3">Unannotated protein</fullName>
    </submittedName>
</protein>
<proteinExistence type="predicted"/>
<name>A0A6J7AQS7_9ZZZZ</name>
<feature type="domain" description="Bacterial Ig-like" evidence="2">
    <location>
        <begin position="1044"/>
        <end position="1130"/>
    </location>
</feature>
<dbReference type="InterPro" id="IPR032109">
    <property type="entry name" value="Big_3_5"/>
</dbReference>
<dbReference type="Pfam" id="PF16640">
    <property type="entry name" value="Big_3_5"/>
    <property type="match status" value="8"/>
</dbReference>
<dbReference type="EMBL" id="CAFABA010000119">
    <property type="protein sequence ID" value="CAB4835274.1"/>
    <property type="molecule type" value="Genomic_DNA"/>
</dbReference>
<keyword evidence="1" id="KW-0812">Transmembrane</keyword>
<feature type="domain" description="Bacterial Ig-like" evidence="2">
    <location>
        <begin position="837"/>
        <end position="930"/>
    </location>
</feature>
<gene>
    <name evidence="3" type="ORF">UFOPK3139_02385</name>
</gene>
<keyword evidence="1" id="KW-0472">Membrane</keyword>
<feature type="domain" description="Bacterial Ig-like" evidence="2">
    <location>
        <begin position="1142"/>
        <end position="1226"/>
    </location>
</feature>
<feature type="domain" description="Bacterial Ig-like" evidence="2">
    <location>
        <begin position="1343"/>
        <end position="1427"/>
    </location>
</feature>
<reference evidence="3" key="1">
    <citation type="submission" date="2020-05" db="EMBL/GenBank/DDBJ databases">
        <authorList>
            <person name="Chiriac C."/>
            <person name="Salcher M."/>
            <person name="Ghai R."/>
            <person name="Kavagutti S V."/>
        </authorList>
    </citation>
    <scope>NUCLEOTIDE SEQUENCE</scope>
</reference>